<evidence type="ECO:0000256" key="2">
    <source>
        <dbReference type="ARBA" id="ARBA00011901"/>
    </source>
</evidence>
<evidence type="ECO:0000313" key="6">
    <source>
        <dbReference type="EMBL" id="PZT48702.1"/>
    </source>
</evidence>
<feature type="domain" description="MurNAc-LAA" evidence="5">
    <location>
        <begin position="210"/>
        <end position="363"/>
    </location>
</feature>
<dbReference type="Proteomes" id="UP000249746">
    <property type="component" value="Unassembled WGS sequence"/>
</dbReference>
<evidence type="ECO:0000259" key="5">
    <source>
        <dbReference type="SMART" id="SM00646"/>
    </source>
</evidence>
<dbReference type="FunFam" id="3.40.630.40:FF:000005">
    <property type="entry name" value="N-acetylmuramoyl-L-alanine amidase (AmiA)"/>
    <property type="match status" value="1"/>
</dbReference>
<feature type="chain" id="PRO_5016132705" description="N-acetylmuramoyl-L-alanine amidase" evidence="4">
    <location>
        <begin position="17"/>
        <end position="370"/>
    </location>
</feature>
<dbReference type="GO" id="GO:0008745">
    <property type="term" value="F:N-acetylmuramoyl-L-alanine amidase activity"/>
    <property type="evidence" value="ECO:0007669"/>
    <property type="project" value="UniProtKB-EC"/>
</dbReference>
<dbReference type="Pfam" id="PF01520">
    <property type="entry name" value="Amidase_3"/>
    <property type="match status" value="1"/>
</dbReference>
<protein>
    <recommendedName>
        <fullName evidence="2">N-acetylmuramoyl-L-alanine amidase</fullName>
        <ecNumber evidence="2">3.5.1.28</ecNumber>
    </recommendedName>
</protein>
<dbReference type="InterPro" id="IPR002508">
    <property type="entry name" value="MurNAc-LAA_cat"/>
</dbReference>
<comment type="catalytic activity">
    <reaction evidence="1">
        <text>Hydrolyzes the link between N-acetylmuramoyl residues and L-amino acid residues in certain cell-wall glycopeptides.</text>
        <dbReference type="EC" id="3.5.1.28"/>
    </reaction>
</comment>
<name>A0A2W6MWI6_9HELI</name>
<dbReference type="CDD" id="cd02696">
    <property type="entry name" value="MurNAc-LAA"/>
    <property type="match status" value="1"/>
</dbReference>
<organism evidence="6 7">
    <name type="scientific">Helicobacter valdiviensis</name>
    <dbReference type="NCBI Taxonomy" id="1458358"/>
    <lineage>
        <taxon>Bacteria</taxon>
        <taxon>Pseudomonadati</taxon>
        <taxon>Campylobacterota</taxon>
        <taxon>Epsilonproteobacteria</taxon>
        <taxon>Campylobacterales</taxon>
        <taxon>Helicobacteraceae</taxon>
        <taxon>Helicobacter</taxon>
    </lineage>
</organism>
<sequence>MKFLVFLCLFSLLSFADVKIVSTKQIQNGVLLNFNQNIAEENFKSFVLGGDKEFRYVYDVNAELLGSAKNFKFQENIQIKIAQNSKDKVRIVISSNKKLKITLEASKKQASFAILNAKSVKNTPSIASLFETPKRTTNLQNTQTSIKRKVVVIDPGHGGKDCGAVGVSKVCEKKIVLNIGKHLRDELKRRGYLVYMTRDKDKFISLRDRTKFANQKEADLFVSIHANAVAENKEKLQGIESYFLSTARSERAKKVAALENKDDTEVMTYFSRQSFLNTLNTQKIIASNRLAIDVQYGMLQNLKPKYKITDGGVREGPFWVLVGALMPSILLEVGYLTHPNEGKRLNQNTFQKDIAQGIADGIDGYFAKNP</sequence>
<dbReference type="EMBL" id="NBIU01000004">
    <property type="protein sequence ID" value="PZT48702.1"/>
    <property type="molecule type" value="Genomic_DNA"/>
</dbReference>
<gene>
    <name evidence="6" type="ORF">B6S12_02340</name>
</gene>
<dbReference type="RefSeq" id="WP_111229222.1">
    <property type="nucleotide sequence ID" value="NZ_NBIU01000004.1"/>
</dbReference>
<evidence type="ECO:0000256" key="4">
    <source>
        <dbReference type="SAM" id="SignalP"/>
    </source>
</evidence>
<feature type="signal peptide" evidence="4">
    <location>
        <begin position="1"/>
        <end position="16"/>
    </location>
</feature>
<dbReference type="PANTHER" id="PTHR30404:SF0">
    <property type="entry name" value="N-ACETYLMURAMOYL-L-ALANINE AMIDASE AMIC"/>
    <property type="match status" value="1"/>
</dbReference>
<dbReference type="Gene3D" id="3.40.630.40">
    <property type="entry name" value="Zn-dependent exopeptidases"/>
    <property type="match status" value="1"/>
</dbReference>
<dbReference type="GO" id="GO:0030288">
    <property type="term" value="C:outer membrane-bounded periplasmic space"/>
    <property type="evidence" value="ECO:0007669"/>
    <property type="project" value="TreeGrafter"/>
</dbReference>
<accession>A0A2W6MWI6</accession>
<evidence type="ECO:0000256" key="3">
    <source>
        <dbReference type="ARBA" id="ARBA00022801"/>
    </source>
</evidence>
<evidence type="ECO:0000313" key="7">
    <source>
        <dbReference type="Proteomes" id="UP000249746"/>
    </source>
</evidence>
<keyword evidence="3" id="KW-0378">Hydrolase</keyword>
<dbReference type="OrthoDB" id="9806267at2"/>
<dbReference type="EC" id="3.5.1.28" evidence="2"/>
<evidence type="ECO:0000256" key="1">
    <source>
        <dbReference type="ARBA" id="ARBA00001561"/>
    </source>
</evidence>
<dbReference type="SMART" id="SM00646">
    <property type="entry name" value="Ami_3"/>
    <property type="match status" value="1"/>
</dbReference>
<reference evidence="6 7" key="1">
    <citation type="submission" date="2017-03" db="EMBL/GenBank/DDBJ databases">
        <title>Genomic and clinical evidence uncovers the enterohepatic species Helicobacter valdiviensis as a potential human intestinal pathogen.</title>
        <authorList>
            <person name="Fresia P."/>
            <person name="Jara R."/>
            <person name="Sierra R."/>
            <person name="Ferres I."/>
            <person name="Greif G."/>
            <person name="Iraola G."/>
            <person name="Collado L."/>
        </authorList>
    </citation>
    <scope>NUCLEOTIDE SEQUENCE [LARGE SCALE GENOMIC DNA]</scope>
    <source>
        <strain evidence="6 7">WBE14</strain>
    </source>
</reference>
<dbReference type="InterPro" id="IPR050695">
    <property type="entry name" value="N-acetylmuramoyl_amidase_3"/>
</dbReference>
<keyword evidence="7" id="KW-1185">Reference proteome</keyword>
<dbReference type="PANTHER" id="PTHR30404">
    <property type="entry name" value="N-ACETYLMURAMOYL-L-ALANINE AMIDASE"/>
    <property type="match status" value="1"/>
</dbReference>
<dbReference type="SUPFAM" id="SSF53187">
    <property type="entry name" value="Zn-dependent exopeptidases"/>
    <property type="match status" value="1"/>
</dbReference>
<keyword evidence="4" id="KW-0732">Signal</keyword>
<dbReference type="GO" id="GO:0009253">
    <property type="term" value="P:peptidoglycan catabolic process"/>
    <property type="evidence" value="ECO:0007669"/>
    <property type="project" value="InterPro"/>
</dbReference>
<proteinExistence type="predicted"/>
<comment type="caution">
    <text evidence="6">The sequence shown here is derived from an EMBL/GenBank/DDBJ whole genome shotgun (WGS) entry which is preliminary data.</text>
</comment>
<dbReference type="AlphaFoldDB" id="A0A2W6MWI6"/>